<dbReference type="EMBL" id="JAAAML010000001">
    <property type="protein sequence ID" value="MCO6407138.1"/>
    <property type="molecule type" value="Genomic_DNA"/>
</dbReference>
<evidence type="ECO:0000259" key="2">
    <source>
        <dbReference type="Pfam" id="PF14378"/>
    </source>
</evidence>
<dbReference type="Pfam" id="PF14378">
    <property type="entry name" value="PAP2_3"/>
    <property type="match status" value="1"/>
</dbReference>
<gene>
    <name evidence="3" type="ORF">GTW23_03035</name>
</gene>
<keyword evidence="1" id="KW-0812">Transmembrane</keyword>
<accession>A0ABT1CMH9</accession>
<keyword evidence="1" id="KW-0472">Membrane</keyword>
<name>A0ABT1CMH9_9HYPH</name>
<reference evidence="3 4" key="1">
    <citation type="submission" date="2020-01" db="EMBL/GenBank/DDBJ databases">
        <title>Genomes of bacteria type strains.</title>
        <authorList>
            <person name="Chen J."/>
            <person name="Zhu S."/>
            <person name="Yang J."/>
        </authorList>
    </citation>
    <scope>NUCLEOTIDE SEQUENCE [LARGE SCALE GENOMIC DNA]</scope>
    <source>
        <strain evidence="3 4">DSM 16655</strain>
    </source>
</reference>
<feature type="transmembrane region" description="Helical" evidence="1">
    <location>
        <begin position="26"/>
        <end position="44"/>
    </location>
</feature>
<feature type="transmembrane region" description="Helical" evidence="1">
    <location>
        <begin position="173"/>
        <end position="191"/>
    </location>
</feature>
<evidence type="ECO:0000313" key="4">
    <source>
        <dbReference type="Proteomes" id="UP001320715"/>
    </source>
</evidence>
<evidence type="ECO:0000256" key="1">
    <source>
        <dbReference type="SAM" id="Phobius"/>
    </source>
</evidence>
<feature type="transmembrane region" description="Helical" evidence="1">
    <location>
        <begin position="203"/>
        <end position="223"/>
    </location>
</feature>
<sequence length="361" mass="40207">MTAQVSARPYDVLLSNTRDRLLGDAWFYYAVFFYTAFGLVFVYLLGGTGETAHAAYAEPLFKVFGLFMPVIALGFDAIRVIVRLDHRRPLAFRMVFSSERMASMMAGMIMMAGIVLFMGTFTTIKISLPLLFDGFPHDRLHADIDRMLHFGVDPWRWLHGVAGSEIVRSMLEFNYGTIWFILCFGGVFFVATSPKADTIRIRYLVMFMVCWMVVGNVLAGAFLSAGPAFYGEVTGDHGRFADLLALLSQNPDTASPYGYQRYLWALYQNDIKAFGAGISAFPSVHVALITMNALFVAERSRLLGGLAFVYVALIVLSSVYLGWHYAIDGYISIALVVSGHFLVRRMFRTGDAGRHVFAKGG</sequence>
<feature type="transmembrane region" description="Helical" evidence="1">
    <location>
        <begin position="103"/>
        <end position="124"/>
    </location>
</feature>
<keyword evidence="1" id="KW-1133">Transmembrane helix</keyword>
<feature type="transmembrane region" description="Helical" evidence="1">
    <location>
        <begin position="64"/>
        <end position="82"/>
    </location>
</feature>
<dbReference type="InterPro" id="IPR026841">
    <property type="entry name" value="Aur1/Ipt1"/>
</dbReference>
<proteinExistence type="predicted"/>
<comment type="caution">
    <text evidence="3">The sequence shown here is derived from an EMBL/GenBank/DDBJ whole genome shotgun (WGS) entry which is preliminary data.</text>
</comment>
<keyword evidence="4" id="KW-1185">Reference proteome</keyword>
<feature type="domain" description="Inositolphosphotransferase Aur1/Ipt1" evidence="2">
    <location>
        <begin position="143"/>
        <end position="339"/>
    </location>
</feature>
<protein>
    <recommendedName>
        <fullName evidence="2">Inositolphosphotransferase Aur1/Ipt1 domain-containing protein</fullName>
    </recommendedName>
</protein>
<feature type="transmembrane region" description="Helical" evidence="1">
    <location>
        <begin position="302"/>
        <end position="323"/>
    </location>
</feature>
<feature type="transmembrane region" description="Helical" evidence="1">
    <location>
        <begin position="273"/>
        <end position="295"/>
    </location>
</feature>
<dbReference type="RefSeq" id="WP_252914567.1">
    <property type="nucleotide sequence ID" value="NZ_JAAAML010000001.1"/>
</dbReference>
<organism evidence="3 4">
    <name type="scientific">Hoeflea alexandrii</name>
    <dbReference type="NCBI Taxonomy" id="288436"/>
    <lineage>
        <taxon>Bacteria</taxon>
        <taxon>Pseudomonadati</taxon>
        <taxon>Pseudomonadota</taxon>
        <taxon>Alphaproteobacteria</taxon>
        <taxon>Hyphomicrobiales</taxon>
        <taxon>Rhizobiaceae</taxon>
        <taxon>Hoeflea</taxon>
    </lineage>
</organism>
<evidence type="ECO:0000313" key="3">
    <source>
        <dbReference type="EMBL" id="MCO6407138.1"/>
    </source>
</evidence>
<dbReference type="Proteomes" id="UP001320715">
    <property type="component" value="Unassembled WGS sequence"/>
</dbReference>
<feature type="transmembrane region" description="Helical" evidence="1">
    <location>
        <begin position="329"/>
        <end position="347"/>
    </location>
</feature>